<keyword evidence="4" id="KW-1185">Reference proteome</keyword>
<dbReference type="SUPFAM" id="SSF74863">
    <property type="entry name" value="Thiol:disulfide interchange protein DsbD, N-terminal domain (DsbD-alpha)"/>
    <property type="match status" value="1"/>
</dbReference>
<evidence type="ECO:0000313" key="4">
    <source>
        <dbReference type="Proteomes" id="UP000238326"/>
    </source>
</evidence>
<dbReference type="OrthoDB" id="9811036at2"/>
<proteinExistence type="predicted"/>
<reference evidence="3 4" key="1">
    <citation type="submission" date="2018-03" db="EMBL/GenBank/DDBJ databases">
        <title>Comparative genomics illustrates the genes involved in a hyperalkaliphilic mechanisms of Serpentinomonas isolated from highly-alkaline calcium-rich serpentinized springs.</title>
        <authorList>
            <person name="Suzuki S."/>
            <person name="Ishii S."/>
            <person name="Walworth N."/>
            <person name="Bird L."/>
            <person name="Kuenen J.G."/>
            <person name="Nealson K.H."/>
        </authorList>
    </citation>
    <scope>NUCLEOTIDE SEQUENCE [LARGE SCALE GENOMIC DNA]</scope>
    <source>
        <strain evidence="3 4">83</strain>
    </source>
</reference>
<feature type="domain" description="Thiol:disulfide interchange protein DsbD N-terminal" evidence="2">
    <location>
        <begin position="26"/>
        <end position="142"/>
    </location>
</feature>
<dbReference type="RefSeq" id="WP_105731114.1">
    <property type="nucleotide sequence ID" value="NZ_PVLR01000078.1"/>
</dbReference>
<feature type="signal peptide" evidence="1">
    <location>
        <begin position="1"/>
        <end position="27"/>
    </location>
</feature>
<comment type="caution">
    <text evidence="3">The sequence shown here is derived from an EMBL/GenBank/DDBJ whole genome shotgun (WGS) entry which is preliminary data.</text>
</comment>
<organism evidence="3 4">
    <name type="scientific">Malikia spinosa</name>
    <dbReference type="NCBI Taxonomy" id="86180"/>
    <lineage>
        <taxon>Bacteria</taxon>
        <taxon>Pseudomonadati</taxon>
        <taxon>Pseudomonadota</taxon>
        <taxon>Betaproteobacteria</taxon>
        <taxon>Burkholderiales</taxon>
        <taxon>Comamonadaceae</taxon>
        <taxon>Malikia</taxon>
    </lineage>
</organism>
<feature type="chain" id="PRO_5015596824" evidence="1">
    <location>
        <begin position="28"/>
        <end position="155"/>
    </location>
</feature>
<evidence type="ECO:0000256" key="1">
    <source>
        <dbReference type="SAM" id="SignalP"/>
    </source>
</evidence>
<dbReference type="InterPro" id="IPR028250">
    <property type="entry name" value="DsbDN"/>
</dbReference>
<dbReference type="Proteomes" id="UP000238326">
    <property type="component" value="Unassembled WGS sequence"/>
</dbReference>
<evidence type="ECO:0000259" key="2">
    <source>
        <dbReference type="Pfam" id="PF11412"/>
    </source>
</evidence>
<dbReference type="GO" id="GO:0015035">
    <property type="term" value="F:protein-disulfide reductase activity"/>
    <property type="evidence" value="ECO:0007669"/>
    <property type="project" value="TreeGrafter"/>
</dbReference>
<dbReference type="PANTHER" id="PTHR32234">
    <property type="entry name" value="THIOL:DISULFIDE INTERCHANGE PROTEIN DSBD"/>
    <property type="match status" value="1"/>
</dbReference>
<dbReference type="EMBL" id="PVLR01000078">
    <property type="protein sequence ID" value="PRD67296.1"/>
    <property type="molecule type" value="Genomic_DNA"/>
</dbReference>
<dbReference type="Pfam" id="PF11412">
    <property type="entry name" value="DsbD_N"/>
    <property type="match status" value="1"/>
</dbReference>
<accession>A0A2S9KA12</accession>
<name>A0A2S9KA12_9BURK</name>
<dbReference type="Gene3D" id="2.60.40.1250">
    <property type="entry name" value="Thiol:disulfide interchange protein DsbD, N-terminal domain"/>
    <property type="match status" value="1"/>
</dbReference>
<protein>
    <submittedName>
        <fullName evidence="3">Thiol:disulfide interchange protein</fullName>
    </submittedName>
</protein>
<keyword evidence="1" id="KW-0732">Signal</keyword>
<dbReference type="PANTHER" id="PTHR32234:SF0">
    <property type="entry name" value="THIOL:DISULFIDE INTERCHANGE PROTEIN DSBD"/>
    <property type="match status" value="1"/>
</dbReference>
<gene>
    <name evidence="3" type="ORF">C6P61_17150</name>
</gene>
<sequence length="155" mass="17411">MNARRRFWLGAAAFPFALLCSRVQAQADLLQLDEAFRVSARWVEPGVVELHYLIAPGYHLYRDRFSFRTDQGSASVAAIELPPALERFDPAMGQKMRYYADHVTVRVRLAGGQRAVKLTTTAQGCAAELGVCYPPLVRVFELPASGGRESRRERR</sequence>
<dbReference type="AlphaFoldDB" id="A0A2S9KA12"/>
<dbReference type="InterPro" id="IPR036929">
    <property type="entry name" value="DsbDN_sf"/>
</dbReference>
<evidence type="ECO:0000313" key="3">
    <source>
        <dbReference type="EMBL" id="PRD67296.1"/>
    </source>
</evidence>
<dbReference type="GO" id="GO:0045454">
    <property type="term" value="P:cell redox homeostasis"/>
    <property type="evidence" value="ECO:0007669"/>
    <property type="project" value="TreeGrafter"/>
</dbReference>